<evidence type="ECO:0000313" key="7">
    <source>
        <dbReference type="Proteomes" id="UP000220527"/>
    </source>
</evidence>
<evidence type="ECO:0000313" key="6">
    <source>
        <dbReference type="EMBL" id="PDW03796.1"/>
    </source>
</evidence>
<organism evidence="6 7">
    <name type="scientific">Candidatus Viridilinea mediisalina</name>
    <dbReference type="NCBI Taxonomy" id="2024553"/>
    <lineage>
        <taxon>Bacteria</taxon>
        <taxon>Bacillati</taxon>
        <taxon>Chloroflexota</taxon>
        <taxon>Chloroflexia</taxon>
        <taxon>Chloroflexales</taxon>
        <taxon>Chloroflexineae</taxon>
        <taxon>Oscillochloridaceae</taxon>
        <taxon>Candidatus Viridilinea</taxon>
    </lineage>
</organism>
<reference evidence="7" key="1">
    <citation type="submission" date="2017-08" db="EMBL/GenBank/DDBJ databases">
        <authorList>
            <person name="Grouzdev D.S."/>
            <person name="Gaisin V.A."/>
            <person name="Rysina M.S."/>
            <person name="Gorlenko V.M."/>
        </authorList>
    </citation>
    <scope>NUCLEOTIDE SEQUENCE [LARGE SCALE GENOMIC DNA]</scope>
    <source>
        <strain evidence="7">Kir15-3F</strain>
    </source>
</reference>
<dbReference type="InterPro" id="IPR000653">
    <property type="entry name" value="DegT/StrS_aminotransferase"/>
</dbReference>
<keyword evidence="7" id="KW-1185">Reference proteome</keyword>
<dbReference type="InterPro" id="IPR015422">
    <property type="entry name" value="PyrdxlP-dep_Trfase_small"/>
</dbReference>
<dbReference type="Gene3D" id="3.40.640.10">
    <property type="entry name" value="Type I PLP-dependent aspartate aminotransferase-like (Major domain)"/>
    <property type="match status" value="1"/>
</dbReference>
<dbReference type="EMBL" id="NQWI01000021">
    <property type="protein sequence ID" value="PDW03796.1"/>
    <property type="molecule type" value="Genomic_DNA"/>
</dbReference>
<dbReference type="Pfam" id="PF01041">
    <property type="entry name" value="DegT_DnrJ_EryC1"/>
    <property type="match status" value="1"/>
</dbReference>
<dbReference type="Gene3D" id="3.90.1150.10">
    <property type="entry name" value="Aspartate Aminotransferase, domain 1"/>
    <property type="match status" value="1"/>
</dbReference>
<dbReference type="OrthoDB" id="9810913at2"/>
<evidence type="ECO:0000256" key="2">
    <source>
        <dbReference type="ARBA" id="ARBA00037999"/>
    </source>
</evidence>
<dbReference type="GO" id="GO:0030170">
    <property type="term" value="F:pyridoxal phosphate binding"/>
    <property type="evidence" value="ECO:0007669"/>
    <property type="project" value="TreeGrafter"/>
</dbReference>
<proteinExistence type="inferred from homology"/>
<comment type="caution">
    <text evidence="6">The sequence shown here is derived from an EMBL/GenBank/DDBJ whole genome shotgun (WGS) entry which is preliminary data.</text>
</comment>
<dbReference type="SUPFAM" id="SSF53383">
    <property type="entry name" value="PLP-dependent transferases"/>
    <property type="match status" value="1"/>
</dbReference>
<evidence type="ECO:0000256" key="4">
    <source>
        <dbReference type="PIRSR" id="PIRSR000390-2"/>
    </source>
</evidence>
<dbReference type="GO" id="GO:0008483">
    <property type="term" value="F:transaminase activity"/>
    <property type="evidence" value="ECO:0007669"/>
    <property type="project" value="TreeGrafter"/>
</dbReference>
<dbReference type="InterPro" id="IPR015424">
    <property type="entry name" value="PyrdxlP-dep_Trfase"/>
</dbReference>
<dbReference type="RefSeq" id="WP_097643371.1">
    <property type="nucleotide sequence ID" value="NZ_NQWI01000021.1"/>
</dbReference>
<dbReference type="PANTHER" id="PTHR30244">
    <property type="entry name" value="TRANSAMINASE"/>
    <property type="match status" value="1"/>
</dbReference>
<sequence>MASPQVPFGALVRQAAALGEELNETLLRVAAGGWYVLGEELRHFEAEFAAYCGTAHCVGVASGFDALYLALVALDIGPGDEVITVANACVYQAAAILQAGARPVFVDVEPQTHNLDPALLEAAITPQTKAILPVHLYGRLADMPAIYSVARAHGLALIEDAAQAHGAWADAAEHPRRAGAWGDVACFSFYPSKNLGALGDAGALTTDDVALAERLRALRMYGWGEKYITSQAGGRNSRLDEIQAAVLRLKLRHLDAWNEARVERAGWYNELLAGLPLTLPADEPGHVYHLFVVSSEQRDSLHQHLRTAGIGCDIHYPLPTHLQPAYQQLGYQPGALPVTERLASQILSLPLYPELSREELELVAEAVRGAFV</sequence>
<gene>
    <name evidence="6" type="ORF">CJ255_07000</name>
</gene>
<feature type="active site" description="Proton acceptor" evidence="3">
    <location>
        <position position="193"/>
    </location>
</feature>
<dbReference type="AlphaFoldDB" id="A0A2A6RLM5"/>
<feature type="modified residue" description="N6-(pyridoxal phosphate)lysine" evidence="4">
    <location>
        <position position="193"/>
    </location>
</feature>
<dbReference type="PANTHER" id="PTHR30244:SF36">
    <property type="entry name" value="3-OXO-GLUCOSE-6-PHOSPHATE:GLUTAMATE AMINOTRANSFERASE"/>
    <property type="match status" value="1"/>
</dbReference>
<evidence type="ECO:0000256" key="5">
    <source>
        <dbReference type="RuleBase" id="RU004508"/>
    </source>
</evidence>
<protein>
    <submittedName>
        <fullName evidence="6">Erythromycin biosynthesis sensory transduction protein eryC1</fullName>
    </submittedName>
</protein>
<name>A0A2A6RLM5_9CHLR</name>
<keyword evidence="1 4" id="KW-0663">Pyridoxal phosphate</keyword>
<accession>A0A2A6RLM5</accession>
<evidence type="ECO:0000256" key="3">
    <source>
        <dbReference type="PIRSR" id="PIRSR000390-1"/>
    </source>
</evidence>
<dbReference type="Proteomes" id="UP000220527">
    <property type="component" value="Unassembled WGS sequence"/>
</dbReference>
<dbReference type="CDD" id="cd00616">
    <property type="entry name" value="AHBA_syn"/>
    <property type="match status" value="1"/>
</dbReference>
<comment type="similarity">
    <text evidence="2 5">Belongs to the DegT/DnrJ/EryC1 family.</text>
</comment>
<dbReference type="PIRSF" id="PIRSF000390">
    <property type="entry name" value="PLP_StrS"/>
    <property type="match status" value="1"/>
</dbReference>
<dbReference type="GO" id="GO:0000271">
    <property type="term" value="P:polysaccharide biosynthetic process"/>
    <property type="evidence" value="ECO:0007669"/>
    <property type="project" value="TreeGrafter"/>
</dbReference>
<evidence type="ECO:0000256" key="1">
    <source>
        <dbReference type="ARBA" id="ARBA00022898"/>
    </source>
</evidence>
<dbReference type="InterPro" id="IPR015421">
    <property type="entry name" value="PyrdxlP-dep_Trfase_major"/>
</dbReference>